<dbReference type="Proteomes" id="UP000077521">
    <property type="component" value="Unassembled WGS sequence"/>
</dbReference>
<accession>A0A8T8SD68</accession>
<organism evidence="2 3">
    <name type="scientific">Tilletia indica</name>
    <dbReference type="NCBI Taxonomy" id="43049"/>
    <lineage>
        <taxon>Eukaryota</taxon>
        <taxon>Fungi</taxon>
        <taxon>Dikarya</taxon>
        <taxon>Basidiomycota</taxon>
        <taxon>Ustilaginomycotina</taxon>
        <taxon>Exobasidiomycetes</taxon>
        <taxon>Tilletiales</taxon>
        <taxon>Tilletiaceae</taxon>
        <taxon>Tilletia</taxon>
    </lineage>
</organism>
<evidence type="ECO:0000256" key="1">
    <source>
        <dbReference type="SAM" id="MobiDB-lite"/>
    </source>
</evidence>
<name>A0A8T8SD68_9BASI</name>
<feature type="region of interest" description="Disordered" evidence="1">
    <location>
        <begin position="132"/>
        <end position="167"/>
    </location>
</feature>
<dbReference type="EMBL" id="LWDF02001759">
    <property type="protein sequence ID" value="KAE8237520.1"/>
    <property type="molecule type" value="Genomic_DNA"/>
</dbReference>
<comment type="caution">
    <text evidence="2">The sequence shown here is derived from an EMBL/GenBank/DDBJ whole genome shotgun (WGS) entry which is preliminary data.</text>
</comment>
<protein>
    <submittedName>
        <fullName evidence="2">Uncharacterized protein</fullName>
    </submittedName>
</protein>
<gene>
    <name evidence="2" type="ORF">A4X13_0g8757</name>
</gene>
<reference evidence="2" key="2">
    <citation type="journal article" date="2019" name="IMA Fungus">
        <title>Genome sequencing and comparison of five Tilletia species to identify candidate genes for the detection of regulated species infecting wheat.</title>
        <authorList>
            <person name="Nguyen H.D.T."/>
            <person name="Sultana T."/>
            <person name="Kesanakurti P."/>
            <person name="Hambleton S."/>
        </authorList>
    </citation>
    <scope>NUCLEOTIDE SEQUENCE</scope>
    <source>
        <strain evidence="2">DAOMC 236416</strain>
    </source>
</reference>
<sequence length="167" mass="18304">TTAGWRFCKLPDNPEKLYPPVCAQCSPYWITLETDIVDFHKESRQQEYDAIAAKLSNKPPTPTAEPVLWCGLPLLARGEKIVDHIRMLASKNGADFAKEWYNNSNDANQLAMALASSKTAKKKAAAEAAAAAEVGSKRTAEHLSPIGETTAAEKEEPAKKKPRRKSP</sequence>
<keyword evidence="3" id="KW-1185">Reference proteome</keyword>
<feature type="non-terminal residue" evidence="2">
    <location>
        <position position="167"/>
    </location>
</feature>
<evidence type="ECO:0000313" key="2">
    <source>
        <dbReference type="EMBL" id="KAE8237520.1"/>
    </source>
</evidence>
<evidence type="ECO:0000313" key="3">
    <source>
        <dbReference type="Proteomes" id="UP000077521"/>
    </source>
</evidence>
<proteinExistence type="predicted"/>
<reference evidence="2" key="1">
    <citation type="submission" date="2016-04" db="EMBL/GenBank/DDBJ databases">
        <authorList>
            <person name="Nguyen H.D."/>
            <person name="Samba Siva P."/>
            <person name="Cullis J."/>
            <person name="Levesque C.A."/>
            <person name="Hambleton S."/>
        </authorList>
    </citation>
    <scope>NUCLEOTIDE SEQUENCE</scope>
    <source>
        <strain evidence="2">DAOMC 236416</strain>
    </source>
</reference>
<dbReference type="AlphaFoldDB" id="A0A8T8SD68"/>